<dbReference type="Proteomes" id="UP000023268">
    <property type="component" value="Unassembled WGS sequence"/>
</dbReference>
<dbReference type="AlphaFoldDB" id="A0A016XJ22"/>
<dbReference type="Pfam" id="PF11390">
    <property type="entry name" value="FdsD"/>
    <property type="match status" value="1"/>
</dbReference>
<comment type="caution">
    <text evidence="1">The sequence shown here is derived from an EMBL/GenBank/DDBJ whole genome shotgun (WGS) entry which is preliminary data.</text>
</comment>
<name>A0A016XJ22_9BURK</name>
<sequence>MNLDHLIRMANQIGTFFAAMPDRAEALEGIANHIQKFWEARMRRELAAAIESGRAEALLPIVREALSKHPSPV</sequence>
<dbReference type="InterPro" id="IPR021074">
    <property type="entry name" value="Formate_DH_dsu"/>
</dbReference>
<evidence type="ECO:0000313" key="2">
    <source>
        <dbReference type="Proteomes" id="UP000023268"/>
    </source>
</evidence>
<gene>
    <name evidence="1" type="ORF">AZ34_13135</name>
</gene>
<dbReference type="STRING" id="1458275.AZ34_13135"/>
<accession>A0A016XJ22</accession>
<dbReference type="OrthoDB" id="8527650at2"/>
<reference evidence="1 2" key="1">
    <citation type="submission" date="2014-02" db="EMBL/GenBank/DDBJ databases">
        <title>Draft Genome of Hylemonella gracilis isolated from the Niagara River.</title>
        <authorList>
            <person name="Pawlowski D.R."/>
            <person name="Koudelka G.B."/>
        </authorList>
    </citation>
    <scope>NUCLEOTIDE SEQUENCE [LARGE SCALE GENOMIC DNA]</scope>
    <source>
        <strain evidence="1 2">Niagara R</strain>
    </source>
</reference>
<protein>
    <submittedName>
        <fullName evidence="1">Formate dehydrogenase</fullName>
    </submittedName>
</protein>
<dbReference type="RefSeq" id="WP_035608677.1">
    <property type="nucleotide sequence ID" value="NZ_JEMG01000001.1"/>
</dbReference>
<dbReference type="eggNOG" id="ENOG5032Z86">
    <property type="taxonomic scope" value="Bacteria"/>
</dbReference>
<evidence type="ECO:0000313" key="1">
    <source>
        <dbReference type="EMBL" id="EYC51910.1"/>
    </source>
</evidence>
<proteinExistence type="predicted"/>
<organism evidence="1 2">
    <name type="scientific">Hylemonella gracilis str. Niagara R</name>
    <dbReference type="NCBI Taxonomy" id="1458275"/>
    <lineage>
        <taxon>Bacteria</taxon>
        <taxon>Pseudomonadati</taxon>
        <taxon>Pseudomonadota</taxon>
        <taxon>Betaproteobacteria</taxon>
        <taxon>Burkholderiales</taxon>
        <taxon>Comamonadaceae</taxon>
        <taxon>Hylemonella</taxon>
    </lineage>
</organism>
<dbReference type="EMBL" id="JEMG01000001">
    <property type="protein sequence ID" value="EYC51910.1"/>
    <property type="molecule type" value="Genomic_DNA"/>
</dbReference>